<dbReference type="InterPro" id="IPR035979">
    <property type="entry name" value="RBD_domain_sf"/>
</dbReference>
<feature type="compositionally biased region" description="Low complexity" evidence="3">
    <location>
        <begin position="485"/>
        <end position="496"/>
    </location>
</feature>
<keyword evidence="1 2" id="KW-0694">RNA-binding</keyword>
<evidence type="ECO:0000256" key="2">
    <source>
        <dbReference type="PROSITE-ProRule" id="PRU00176"/>
    </source>
</evidence>
<proteinExistence type="predicted"/>
<dbReference type="Pfam" id="PF00076">
    <property type="entry name" value="RRM_1"/>
    <property type="match status" value="1"/>
</dbReference>
<dbReference type="SUPFAM" id="SSF54928">
    <property type="entry name" value="RNA-binding domain, RBD"/>
    <property type="match status" value="1"/>
</dbReference>
<evidence type="ECO:0000256" key="1">
    <source>
        <dbReference type="ARBA" id="ARBA00022884"/>
    </source>
</evidence>
<feature type="compositionally biased region" description="Polar residues" evidence="3">
    <location>
        <begin position="367"/>
        <end position="379"/>
    </location>
</feature>
<dbReference type="PROSITE" id="PS50102">
    <property type="entry name" value="RRM"/>
    <property type="match status" value="1"/>
</dbReference>
<gene>
    <name evidence="6" type="ORF">VNO80_21883</name>
</gene>
<dbReference type="PANTHER" id="PTHR10693:SF75">
    <property type="entry name" value="NUCLEAR TRANSPORT FACTOR 2"/>
    <property type="match status" value="1"/>
</dbReference>
<keyword evidence="7" id="KW-1185">Reference proteome</keyword>
<protein>
    <submittedName>
        <fullName evidence="6">Uncharacterized protein</fullName>
    </submittedName>
</protein>
<dbReference type="InterPro" id="IPR012677">
    <property type="entry name" value="Nucleotide-bd_a/b_plait_sf"/>
</dbReference>
<feature type="compositionally biased region" description="Gly residues" evidence="3">
    <location>
        <begin position="542"/>
        <end position="552"/>
    </location>
</feature>
<feature type="domain" description="NTF2" evidence="5">
    <location>
        <begin position="121"/>
        <end position="237"/>
    </location>
</feature>
<dbReference type="Pfam" id="PF02136">
    <property type="entry name" value="NTF2"/>
    <property type="match status" value="1"/>
</dbReference>
<reference evidence="6 7" key="1">
    <citation type="submission" date="2024-01" db="EMBL/GenBank/DDBJ databases">
        <title>The genomes of 5 underutilized Papilionoideae crops provide insights into root nodulation and disease resistanc.</title>
        <authorList>
            <person name="Jiang F."/>
        </authorList>
    </citation>
    <scope>NUCLEOTIDE SEQUENCE [LARGE SCALE GENOMIC DNA]</scope>
    <source>
        <strain evidence="6">JINMINGXINNONG_FW02</strain>
        <tissue evidence="6">Leaves</tissue>
    </source>
</reference>
<dbReference type="InterPro" id="IPR002075">
    <property type="entry name" value="NTF2_dom"/>
</dbReference>
<dbReference type="Gene3D" id="3.10.450.50">
    <property type="match status" value="1"/>
</dbReference>
<dbReference type="InterPro" id="IPR018222">
    <property type="entry name" value="Nuclear_transport_factor_2_euk"/>
</dbReference>
<comment type="caution">
    <text evidence="6">The sequence shown here is derived from an EMBL/GenBank/DDBJ whole genome shotgun (WGS) entry which is preliminary data.</text>
</comment>
<evidence type="ECO:0000259" key="5">
    <source>
        <dbReference type="PROSITE" id="PS50177"/>
    </source>
</evidence>
<dbReference type="GO" id="GO:0003729">
    <property type="term" value="F:mRNA binding"/>
    <property type="evidence" value="ECO:0007669"/>
    <property type="project" value="TreeGrafter"/>
</dbReference>
<evidence type="ECO:0000256" key="3">
    <source>
        <dbReference type="SAM" id="MobiDB-lite"/>
    </source>
</evidence>
<feature type="domain" description="RRM" evidence="4">
    <location>
        <begin position="406"/>
        <end position="482"/>
    </location>
</feature>
<evidence type="ECO:0000259" key="4">
    <source>
        <dbReference type="PROSITE" id="PS50102"/>
    </source>
</evidence>
<dbReference type="InterPro" id="IPR039539">
    <property type="entry name" value="Ras_GTPase_bind_prot"/>
</dbReference>
<dbReference type="AlphaFoldDB" id="A0AAN9M8N2"/>
<dbReference type="InterPro" id="IPR032710">
    <property type="entry name" value="NTF2-like_dom_sf"/>
</dbReference>
<feature type="region of interest" description="Disordered" evidence="3">
    <location>
        <begin position="367"/>
        <end position="403"/>
    </location>
</feature>
<feature type="region of interest" description="Disordered" evidence="3">
    <location>
        <begin position="285"/>
        <end position="304"/>
    </location>
</feature>
<feature type="compositionally biased region" description="Polar residues" evidence="3">
    <location>
        <begin position="527"/>
        <end position="536"/>
    </location>
</feature>
<organism evidence="6 7">
    <name type="scientific">Phaseolus coccineus</name>
    <name type="common">Scarlet runner bean</name>
    <name type="synonym">Phaseolus multiflorus</name>
    <dbReference type="NCBI Taxonomy" id="3886"/>
    <lineage>
        <taxon>Eukaryota</taxon>
        <taxon>Viridiplantae</taxon>
        <taxon>Streptophyta</taxon>
        <taxon>Embryophyta</taxon>
        <taxon>Tracheophyta</taxon>
        <taxon>Spermatophyta</taxon>
        <taxon>Magnoliopsida</taxon>
        <taxon>eudicotyledons</taxon>
        <taxon>Gunneridae</taxon>
        <taxon>Pentapetalae</taxon>
        <taxon>rosids</taxon>
        <taxon>fabids</taxon>
        <taxon>Fabales</taxon>
        <taxon>Fabaceae</taxon>
        <taxon>Papilionoideae</taxon>
        <taxon>50 kb inversion clade</taxon>
        <taxon>NPAAA clade</taxon>
        <taxon>indigoferoid/millettioid clade</taxon>
        <taxon>Phaseoleae</taxon>
        <taxon>Phaseolus</taxon>
    </lineage>
</organism>
<dbReference type="FunFam" id="3.10.450.50:FF:000003">
    <property type="entry name" value="Nuclear transport factor 2 family protein"/>
    <property type="match status" value="1"/>
</dbReference>
<accession>A0AAN9M8N2</accession>
<dbReference type="PROSITE" id="PS50177">
    <property type="entry name" value="NTF2_DOMAIN"/>
    <property type="match status" value="1"/>
</dbReference>
<sequence>MVQNNKRGKGILEKKEKATTGVIVSCDLRTQHKHKLSFGIFTLSLPTPFKDSVLFDLSLSFSFVTRVFNQPGPVALAFMMIMNILLSSGLIRMKQHVVTLASGLMAMPETIPLTTPSAQVVGNAFVEQYYHILHQSPNLVHRFYQDSSFLTRSDNNGVMTTVTSVQEIHEKIISLKYEDYTAEIKTADAQESHKGGVIVLVTGCLTGKDNVKRKFSQTFFLAPQEKGYFVLNDVFRYIEVNDAPQLNSASVNVITENAETVHEPESEETHSPKHLVEDTSTLVEDENHSNGGEVYHPQDEEEGSVIDEEVAEPPTDLSQNDIVTVHDSTSAAQDDAPRRSYAFIVMTSNVASGHVYVPRLAARVASAKSSEQWPTTAKSTPVPESFAPISDSAPGSSDLHEEAEGHSIYIRNLPFSATVEQLEEVFKKFGPIKHDGIQVRSSKHGFCFGFVEFEELSSMQSALEASPITVGERQAVVEEKRTTTRVSGSGRGRYPPGRGGFRSESFRARGKFGGGRGYGRNEFRNQGEFSGQPRSSQRPNQNGGGRGGGRQGVGNRNSTPSSSAA</sequence>
<dbReference type="CDD" id="cd00590">
    <property type="entry name" value="RRM_SF"/>
    <property type="match status" value="1"/>
</dbReference>
<dbReference type="SUPFAM" id="SSF54427">
    <property type="entry name" value="NTF2-like"/>
    <property type="match status" value="1"/>
</dbReference>
<dbReference type="GO" id="GO:1990904">
    <property type="term" value="C:ribonucleoprotein complex"/>
    <property type="evidence" value="ECO:0007669"/>
    <property type="project" value="TreeGrafter"/>
</dbReference>
<dbReference type="CDD" id="cd00780">
    <property type="entry name" value="NTF2"/>
    <property type="match status" value="1"/>
</dbReference>
<dbReference type="Gene3D" id="3.30.70.330">
    <property type="match status" value="1"/>
</dbReference>
<dbReference type="SMART" id="SM00360">
    <property type="entry name" value="RRM"/>
    <property type="match status" value="1"/>
</dbReference>
<dbReference type="GO" id="GO:0005829">
    <property type="term" value="C:cytosol"/>
    <property type="evidence" value="ECO:0007669"/>
    <property type="project" value="TreeGrafter"/>
</dbReference>
<dbReference type="InterPro" id="IPR000504">
    <property type="entry name" value="RRM_dom"/>
</dbReference>
<dbReference type="EMBL" id="JAYMYR010000008">
    <property type="protein sequence ID" value="KAK7347353.1"/>
    <property type="molecule type" value="Genomic_DNA"/>
</dbReference>
<dbReference type="PANTHER" id="PTHR10693">
    <property type="entry name" value="RAS GTPASE-ACTIVATING PROTEIN-BINDING PROTEIN"/>
    <property type="match status" value="1"/>
</dbReference>
<evidence type="ECO:0000313" key="6">
    <source>
        <dbReference type="EMBL" id="KAK7347353.1"/>
    </source>
</evidence>
<name>A0AAN9M8N2_PHACN</name>
<dbReference type="FunFam" id="3.30.70.330:FF:001141">
    <property type="entry name" value="Ras GTPase-activating protein-binding protein 1"/>
    <property type="match status" value="1"/>
</dbReference>
<evidence type="ECO:0000313" key="7">
    <source>
        <dbReference type="Proteomes" id="UP001374584"/>
    </source>
</evidence>
<dbReference type="Proteomes" id="UP001374584">
    <property type="component" value="Unassembled WGS sequence"/>
</dbReference>
<feature type="region of interest" description="Disordered" evidence="3">
    <location>
        <begin position="479"/>
        <end position="565"/>
    </location>
</feature>